<dbReference type="PROSITE" id="PS00028">
    <property type="entry name" value="ZINC_FINGER_C2H2_1"/>
    <property type="match status" value="1"/>
</dbReference>
<feature type="domain" description="C2H2-type" evidence="9">
    <location>
        <begin position="282"/>
        <end position="310"/>
    </location>
</feature>
<keyword evidence="7" id="KW-0539">Nucleus</keyword>
<name>A0ABN7NWZ3_TIMPD</name>
<evidence type="ECO:0000256" key="6">
    <source>
        <dbReference type="ARBA" id="ARBA00023125"/>
    </source>
</evidence>
<dbReference type="SUPFAM" id="SSF57667">
    <property type="entry name" value="beta-beta-alpha zinc fingers"/>
    <property type="match status" value="1"/>
</dbReference>
<protein>
    <recommendedName>
        <fullName evidence="9">C2H2-type domain-containing protein</fullName>
    </recommendedName>
</protein>
<keyword evidence="5" id="KW-0862">Zinc</keyword>
<comment type="subcellular location">
    <subcellularLocation>
        <location evidence="1">Nucleus</location>
    </subcellularLocation>
</comment>
<evidence type="ECO:0000313" key="10">
    <source>
        <dbReference type="EMBL" id="CAG2058782.1"/>
    </source>
</evidence>
<keyword evidence="6" id="KW-0238">DNA-binding</keyword>
<dbReference type="PANTHER" id="PTHR24404:SF114">
    <property type="entry name" value="KLUMPFUSS, ISOFORM B-RELATED"/>
    <property type="match status" value="1"/>
</dbReference>
<dbReference type="PANTHER" id="PTHR24404">
    <property type="entry name" value="ZINC FINGER PROTEIN"/>
    <property type="match status" value="1"/>
</dbReference>
<evidence type="ECO:0000256" key="7">
    <source>
        <dbReference type="ARBA" id="ARBA00023242"/>
    </source>
</evidence>
<dbReference type="InterPro" id="IPR013087">
    <property type="entry name" value="Znf_C2H2_type"/>
</dbReference>
<dbReference type="InterPro" id="IPR050589">
    <property type="entry name" value="Ikaros_C2H2-ZF"/>
</dbReference>
<keyword evidence="2" id="KW-0479">Metal-binding</keyword>
<evidence type="ECO:0000256" key="8">
    <source>
        <dbReference type="PROSITE-ProRule" id="PRU00042"/>
    </source>
</evidence>
<dbReference type="Gene3D" id="3.30.160.60">
    <property type="entry name" value="Classic Zinc Finger"/>
    <property type="match status" value="1"/>
</dbReference>
<dbReference type="InterPro" id="IPR036236">
    <property type="entry name" value="Znf_C2H2_sf"/>
</dbReference>
<evidence type="ECO:0000313" key="11">
    <source>
        <dbReference type="Proteomes" id="UP001153148"/>
    </source>
</evidence>
<dbReference type="EMBL" id="CAJPIN010007969">
    <property type="protein sequence ID" value="CAG2058782.1"/>
    <property type="molecule type" value="Genomic_DNA"/>
</dbReference>
<evidence type="ECO:0000256" key="1">
    <source>
        <dbReference type="ARBA" id="ARBA00004123"/>
    </source>
</evidence>
<sequence length="317" mass="36661">MEDLQEFLFVDCDSSIKIEPQVKSEETSINNSLEPEYIFPDSLPQIAPHIKTRTKDKHKSKVNAVGMRYLRNERGNTRMDRVSNEWVLKECGLKGNPIGQWERSVLRWFGHVERMSVDLVMKQIYEGSVCVWIKRKGYGTRITRPKLHVDNEVVCLDDEDDPVNTSQPKQYKQKDDVPFASVLFPINSVTSRECWPLAVDNPYPCCDCTRLFLAGDGLSRSDAALRQLRHLKCKKCFKNRLSLKLRSLLHSGSLQCKECGCCSVDTYNLTRHLLVHKRSTQHVCPRCNKLFHRRENLQVHMFNTHGPTESEINILET</sequence>
<organism evidence="10 11">
    <name type="scientific">Timema podura</name>
    <name type="common">Walking stick</name>
    <dbReference type="NCBI Taxonomy" id="61482"/>
    <lineage>
        <taxon>Eukaryota</taxon>
        <taxon>Metazoa</taxon>
        <taxon>Ecdysozoa</taxon>
        <taxon>Arthropoda</taxon>
        <taxon>Hexapoda</taxon>
        <taxon>Insecta</taxon>
        <taxon>Pterygota</taxon>
        <taxon>Neoptera</taxon>
        <taxon>Polyneoptera</taxon>
        <taxon>Phasmatodea</taxon>
        <taxon>Timematodea</taxon>
        <taxon>Timematoidea</taxon>
        <taxon>Timematidae</taxon>
        <taxon>Timema</taxon>
    </lineage>
</organism>
<evidence type="ECO:0000256" key="5">
    <source>
        <dbReference type="ARBA" id="ARBA00022833"/>
    </source>
</evidence>
<dbReference type="Proteomes" id="UP001153148">
    <property type="component" value="Unassembled WGS sequence"/>
</dbReference>
<keyword evidence="4 8" id="KW-0863">Zinc-finger</keyword>
<accession>A0ABN7NWZ3</accession>
<keyword evidence="11" id="KW-1185">Reference proteome</keyword>
<evidence type="ECO:0000256" key="3">
    <source>
        <dbReference type="ARBA" id="ARBA00022737"/>
    </source>
</evidence>
<keyword evidence="3" id="KW-0677">Repeat</keyword>
<dbReference type="SMART" id="SM00355">
    <property type="entry name" value="ZnF_C2H2"/>
    <property type="match status" value="2"/>
</dbReference>
<evidence type="ECO:0000256" key="2">
    <source>
        <dbReference type="ARBA" id="ARBA00022723"/>
    </source>
</evidence>
<comment type="caution">
    <text evidence="10">The sequence shown here is derived from an EMBL/GenBank/DDBJ whole genome shotgun (WGS) entry which is preliminary data.</text>
</comment>
<gene>
    <name evidence="10" type="ORF">TPAB3V08_LOCUS5749</name>
</gene>
<evidence type="ECO:0000259" key="9">
    <source>
        <dbReference type="PROSITE" id="PS50157"/>
    </source>
</evidence>
<evidence type="ECO:0000256" key="4">
    <source>
        <dbReference type="ARBA" id="ARBA00022771"/>
    </source>
</evidence>
<proteinExistence type="predicted"/>
<dbReference type="PROSITE" id="PS50157">
    <property type="entry name" value="ZINC_FINGER_C2H2_2"/>
    <property type="match status" value="1"/>
</dbReference>
<reference evidence="10" key="1">
    <citation type="submission" date="2021-03" db="EMBL/GenBank/DDBJ databases">
        <authorList>
            <person name="Tran Van P."/>
        </authorList>
    </citation>
    <scope>NUCLEOTIDE SEQUENCE</scope>
</reference>